<dbReference type="SUPFAM" id="SSF56024">
    <property type="entry name" value="Phospholipase D/nuclease"/>
    <property type="match status" value="2"/>
</dbReference>
<dbReference type="PIRSF" id="PIRSF015589">
    <property type="entry name" value="PP_kinase"/>
    <property type="match status" value="1"/>
</dbReference>
<organism evidence="14 16">
    <name type="scientific">Candidatus Chlorohelix allophototropha</name>
    <dbReference type="NCBI Taxonomy" id="3003348"/>
    <lineage>
        <taxon>Bacteria</taxon>
        <taxon>Bacillati</taxon>
        <taxon>Chloroflexota</taxon>
        <taxon>Chloroflexia</taxon>
        <taxon>Candidatus Chloroheliales</taxon>
        <taxon>Candidatus Chloroheliaceae</taxon>
        <taxon>Candidatus Chlorohelix</taxon>
    </lineage>
</organism>
<dbReference type="Gene3D" id="3.30.1840.10">
    <property type="entry name" value="Polyphosphate kinase middle domain"/>
    <property type="match status" value="1"/>
</dbReference>
<keyword evidence="7 8" id="KW-0460">Magnesium</keyword>
<evidence type="ECO:0000256" key="5">
    <source>
        <dbReference type="ARBA" id="ARBA00022777"/>
    </source>
</evidence>
<proteinExistence type="inferred from homology"/>
<evidence type="ECO:0000313" key="14">
    <source>
        <dbReference type="EMBL" id="NWJ48115.1"/>
    </source>
</evidence>
<comment type="PTM">
    <text evidence="8 9">An intermediate of this reaction is the autophosphorylated ppk in which a phosphate is covalently linked to a histidine residue through a N-P bond.</text>
</comment>
<dbReference type="NCBIfam" id="NF003918">
    <property type="entry name" value="PRK05443.1-2"/>
    <property type="match status" value="1"/>
</dbReference>
<dbReference type="CDD" id="cd09168">
    <property type="entry name" value="PLDc_PaPPK1_C2_like"/>
    <property type="match status" value="1"/>
</dbReference>
<feature type="domain" description="Polyphosphate kinase N-terminal" evidence="11">
    <location>
        <begin position="21"/>
        <end position="126"/>
    </location>
</feature>
<dbReference type="InterPro" id="IPR036830">
    <property type="entry name" value="PP_kinase_middle_dom_sf"/>
</dbReference>
<evidence type="ECO:0000256" key="8">
    <source>
        <dbReference type="HAMAP-Rule" id="MF_00347"/>
    </source>
</evidence>
<dbReference type="Pfam" id="PF17941">
    <property type="entry name" value="PP_kinase_C_1"/>
    <property type="match status" value="1"/>
</dbReference>
<evidence type="ECO:0000313" key="17">
    <source>
        <dbReference type="Proteomes" id="UP001431572"/>
    </source>
</evidence>
<evidence type="ECO:0000256" key="1">
    <source>
        <dbReference type="ARBA" id="ARBA00022553"/>
    </source>
</evidence>
<dbReference type="Pfam" id="PF02503">
    <property type="entry name" value="PP_kinase"/>
    <property type="match status" value="1"/>
</dbReference>
<evidence type="ECO:0000259" key="11">
    <source>
        <dbReference type="Pfam" id="PF13089"/>
    </source>
</evidence>
<evidence type="ECO:0000313" key="15">
    <source>
        <dbReference type="EMBL" id="WJW68055.1"/>
    </source>
</evidence>
<evidence type="ECO:0000259" key="10">
    <source>
        <dbReference type="Pfam" id="PF02503"/>
    </source>
</evidence>
<evidence type="ECO:0000256" key="4">
    <source>
        <dbReference type="ARBA" id="ARBA00022741"/>
    </source>
</evidence>
<gene>
    <name evidence="14" type="primary">ppk1</name>
    <name evidence="8" type="synonym">ppk</name>
    <name evidence="14" type="ORF">HXX08_19845</name>
    <name evidence="15" type="ORF">OZ401_003652</name>
</gene>
<dbReference type="Pfam" id="PF13090">
    <property type="entry name" value="PP_kinase_C"/>
    <property type="match status" value="1"/>
</dbReference>
<dbReference type="InterPro" id="IPR041108">
    <property type="entry name" value="PP_kinase_C_1"/>
</dbReference>
<evidence type="ECO:0000256" key="9">
    <source>
        <dbReference type="RuleBase" id="RU003800"/>
    </source>
</evidence>
<dbReference type="EMBL" id="JACATZ010000003">
    <property type="protein sequence ID" value="NWJ48115.1"/>
    <property type="molecule type" value="Genomic_DNA"/>
</dbReference>
<evidence type="ECO:0000256" key="3">
    <source>
        <dbReference type="ARBA" id="ARBA00022723"/>
    </source>
</evidence>
<dbReference type="SUPFAM" id="SSF143724">
    <property type="entry name" value="PHP14-like"/>
    <property type="match status" value="1"/>
</dbReference>
<comment type="cofactor">
    <cofactor evidence="8">
        <name>Mg(2+)</name>
        <dbReference type="ChEBI" id="CHEBI:18420"/>
    </cofactor>
</comment>
<dbReference type="Proteomes" id="UP000521676">
    <property type="component" value="Unassembled WGS sequence"/>
</dbReference>
<dbReference type="PANTHER" id="PTHR30218:SF0">
    <property type="entry name" value="POLYPHOSPHATE KINASE"/>
    <property type="match status" value="1"/>
</dbReference>
<dbReference type="GO" id="GO:0046872">
    <property type="term" value="F:metal ion binding"/>
    <property type="evidence" value="ECO:0007669"/>
    <property type="project" value="UniProtKB-KW"/>
</dbReference>
<evidence type="ECO:0000259" key="12">
    <source>
        <dbReference type="Pfam" id="PF13090"/>
    </source>
</evidence>
<comment type="catalytic activity">
    <reaction evidence="8 9">
        <text>[phosphate](n) + ATP = [phosphate](n+1) + ADP</text>
        <dbReference type="Rhea" id="RHEA:19573"/>
        <dbReference type="Rhea" id="RHEA-COMP:9859"/>
        <dbReference type="Rhea" id="RHEA-COMP:14280"/>
        <dbReference type="ChEBI" id="CHEBI:16838"/>
        <dbReference type="ChEBI" id="CHEBI:30616"/>
        <dbReference type="ChEBI" id="CHEBI:456216"/>
        <dbReference type="EC" id="2.7.4.1"/>
    </reaction>
</comment>
<evidence type="ECO:0000256" key="6">
    <source>
        <dbReference type="ARBA" id="ARBA00022840"/>
    </source>
</evidence>
<dbReference type="GO" id="GO:0006799">
    <property type="term" value="P:polyphosphate biosynthetic process"/>
    <property type="evidence" value="ECO:0007669"/>
    <property type="project" value="UniProtKB-UniRule"/>
</dbReference>
<keyword evidence="1 8" id="KW-0597">Phosphoprotein</keyword>
<dbReference type="InterPro" id="IPR025200">
    <property type="entry name" value="PPK_C_dom2"/>
</dbReference>
<protein>
    <recommendedName>
        <fullName evidence="8 9">Polyphosphate kinase</fullName>
        <ecNumber evidence="8 9">2.7.4.1</ecNumber>
    </recommendedName>
    <alternativeName>
        <fullName evidence="8">ATP-polyphosphate phosphotransferase</fullName>
    </alternativeName>
    <alternativeName>
        <fullName evidence="8">Polyphosphoric acid kinase</fullName>
    </alternativeName>
</protein>
<feature type="binding site" evidence="8">
    <location>
        <position position="610"/>
    </location>
    <ligand>
        <name>ATP</name>
        <dbReference type="ChEBI" id="CHEBI:30616"/>
    </ligand>
</feature>
<dbReference type="Pfam" id="PF13089">
    <property type="entry name" value="PP_kinase_N"/>
    <property type="match status" value="1"/>
</dbReference>
<keyword evidence="6 8" id="KW-0067">ATP-binding</keyword>
<evidence type="ECO:0000256" key="7">
    <source>
        <dbReference type="ARBA" id="ARBA00022842"/>
    </source>
</evidence>
<keyword evidence="5 8" id="KW-0418">Kinase</keyword>
<keyword evidence="17" id="KW-1185">Reference proteome</keyword>
<dbReference type="NCBIfam" id="TIGR03705">
    <property type="entry name" value="poly_P_kin"/>
    <property type="match status" value="1"/>
</dbReference>
<name>A0A8T7M7J8_9CHLR</name>
<dbReference type="InterPro" id="IPR025198">
    <property type="entry name" value="PPK_N_dom"/>
</dbReference>
<dbReference type="SUPFAM" id="SSF140356">
    <property type="entry name" value="PPK N-terminal domain-like"/>
    <property type="match status" value="1"/>
</dbReference>
<accession>A0A8T7M7J8</accession>
<feature type="binding site" evidence="8">
    <location>
        <position position="582"/>
    </location>
    <ligand>
        <name>ATP</name>
        <dbReference type="ChEBI" id="CHEBI:30616"/>
    </ligand>
</feature>
<evidence type="ECO:0000313" key="16">
    <source>
        <dbReference type="Proteomes" id="UP000521676"/>
    </source>
</evidence>
<dbReference type="InterPro" id="IPR024953">
    <property type="entry name" value="PP_kinase_middle"/>
</dbReference>
<comment type="similarity">
    <text evidence="8 9">Belongs to the polyphosphate kinase 1 (PPK1) family.</text>
</comment>
<feature type="active site" description="Phosphohistidine intermediate" evidence="8">
    <location>
        <position position="453"/>
    </location>
</feature>
<reference evidence="15" key="2">
    <citation type="journal article" date="2024" name="Nature">
        <title>Anoxygenic phototroph of the Chloroflexota uses a type I reaction centre.</title>
        <authorList>
            <person name="Tsuji J.M."/>
            <person name="Shaw N.A."/>
            <person name="Nagashima S."/>
            <person name="Venkiteswaran J.J."/>
            <person name="Schiff S.L."/>
            <person name="Watanabe T."/>
            <person name="Fukui M."/>
            <person name="Hanada S."/>
            <person name="Tank M."/>
            <person name="Neufeld J.D."/>
        </authorList>
    </citation>
    <scope>NUCLEOTIDE SEQUENCE</scope>
    <source>
        <strain evidence="15">L227-S17</strain>
    </source>
</reference>
<dbReference type="GO" id="GO:0005524">
    <property type="term" value="F:ATP binding"/>
    <property type="evidence" value="ECO:0007669"/>
    <property type="project" value="UniProtKB-KW"/>
</dbReference>
<feature type="domain" description="Polyphosphate kinase C-terminal" evidence="13">
    <location>
        <begin position="349"/>
        <end position="513"/>
    </location>
</feature>
<dbReference type="NCBIfam" id="NF003917">
    <property type="entry name" value="PRK05443.1-1"/>
    <property type="match status" value="1"/>
</dbReference>
<dbReference type="EC" id="2.7.4.1" evidence="8 9"/>
<evidence type="ECO:0000256" key="2">
    <source>
        <dbReference type="ARBA" id="ARBA00022679"/>
    </source>
</evidence>
<reference evidence="14 16" key="1">
    <citation type="submission" date="2020-06" db="EMBL/GenBank/DDBJ databases">
        <title>Anoxygenic phototrophic Chloroflexota member uses a Type I reaction center.</title>
        <authorList>
            <person name="Tsuji J.M."/>
            <person name="Shaw N.A."/>
            <person name="Nagashima S."/>
            <person name="Venkiteswaran J."/>
            <person name="Schiff S.L."/>
            <person name="Hanada S."/>
            <person name="Tank M."/>
            <person name="Neufeld J.D."/>
        </authorList>
    </citation>
    <scope>NUCLEOTIDE SEQUENCE [LARGE SCALE GENOMIC DNA]</scope>
    <source>
        <strain evidence="14">L227-S17</strain>
    </source>
</reference>
<dbReference type="NCBIfam" id="NF003921">
    <property type="entry name" value="PRK05443.2-2"/>
    <property type="match status" value="1"/>
</dbReference>
<dbReference type="EMBL" id="CP128400">
    <property type="protein sequence ID" value="WJW68055.1"/>
    <property type="molecule type" value="Genomic_DNA"/>
</dbReference>
<dbReference type="PANTHER" id="PTHR30218">
    <property type="entry name" value="POLYPHOSPHATE KINASE"/>
    <property type="match status" value="1"/>
</dbReference>
<dbReference type="InterPro" id="IPR003414">
    <property type="entry name" value="PP_kinase"/>
</dbReference>
<dbReference type="GO" id="GO:0009358">
    <property type="term" value="C:polyphosphate kinase complex"/>
    <property type="evidence" value="ECO:0007669"/>
    <property type="project" value="InterPro"/>
</dbReference>
<feature type="domain" description="Polyphosphate kinase middle" evidence="10">
    <location>
        <begin position="135"/>
        <end position="323"/>
    </location>
</feature>
<feature type="binding site" evidence="8">
    <location>
        <position position="59"/>
    </location>
    <ligand>
        <name>ATP</name>
        <dbReference type="ChEBI" id="CHEBI:30616"/>
    </ligand>
</feature>
<feature type="binding site" evidence="8">
    <location>
        <position position="423"/>
    </location>
    <ligand>
        <name>Mg(2+)</name>
        <dbReference type="ChEBI" id="CHEBI:18420"/>
    </ligand>
</feature>
<feature type="domain" description="Polyphosphate kinase C-terminal" evidence="12">
    <location>
        <begin position="521"/>
        <end position="696"/>
    </location>
</feature>
<dbReference type="CDD" id="cd09165">
    <property type="entry name" value="PLDc_PaPPK1_C1_like"/>
    <property type="match status" value="1"/>
</dbReference>
<dbReference type="RefSeq" id="WP_341469959.1">
    <property type="nucleotide sequence ID" value="NZ_CP128400.1"/>
</dbReference>
<keyword evidence="4 8" id="KW-0547">Nucleotide-binding</keyword>
<feature type="binding site" evidence="8">
    <location>
        <position position="486"/>
    </location>
    <ligand>
        <name>ATP</name>
        <dbReference type="ChEBI" id="CHEBI:30616"/>
    </ligand>
</feature>
<keyword evidence="2 8" id="KW-0808">Transferase</keyword>
<dbReference type="GO" id="GO:0008976">
    <property type="term" value="F:polyphosphate kinase activity"/>
    <property type="evidence" value="ECO:0007669"/>
    <property type="project" value="UniProtKB-UniRule"/>
</dbReference>
<sequence length="722" mass="81847">MTRNHPITTDNHQLIEPQKAYFNREISLLEFNYRVLEEAMDETHPLLERVKFLSIFYSNIDEFYMIRVSGLKAQVEEGVTESSEDGLTPREQLLLLRDRVQVLYKLAIRYFKETLLPLLAKAGIHIYNYSELNDEQKTTLKGYFDSTVYPVLTPLAVDPAHPFPHISNLSLSLAVVIKSPDGDNKFARVKIPQVLPRLVPVDVPYDRNQPELIRGRKRGYVWLEQLVAANLDTLFTGLQVVNSYAFRVVRDADIEIRQDEAGDLLQTVEESLARRRFGSVTQLLVDAHTPDSIKSILSSNLEIESDYVYPTEGPLGLADLMSLYELEIPGLKDPPFRPRVPSSLRSGTDIFASIRAHDILLHHPYDSFTPVIDFLNAAANDPDVLAIKQTIYRVGSNSPIVEALAEASLNGKQVSVLVELKARFDEENNIEWARALEKAGVHVVYGDIELKTHCKILLVVRKEPDGIRRYVHLSTGNYNYKTARVYTDIGLFTCQPDLGADASALFNSLTGYSLNTAYRKLLVSPGGIRQGLLERINREIEHVKAGRGGQLIFKVNALTDFKLIDALYEASQAGVSIDLIIRNSCCIIPGVKGLSENIRVISIVGRFLEHHRVFYFRNGDESAEEVWLGSADMMQRNLDRRVETTFPVEDLILKDWLIKEVLASYLKDNQKARLLLPDGAYNHIRPKSGEPAFNAQLWFLRRSQEHDSHSILEENQITRIED</sequence>
<dbReference type="AlphaFoldDB" id="A0A8T7M7J8"/>
<dbReference type="HAMAP" id="MF_00347">
    <property type="entry name" value="Polyphosphate_kinase"/>
    <property type="match status" value="1"/>
</dbReference>
<feature type="binding site" evidence="8">
    <location>
        <position position="393"/>
    </location>
    <ligand>
        <name>Mg(2+)</name>
        <dbReference type="ChEBI" id="CHEBI:18420"/>
    </ligand>
</feature>
<dbReference type="InterPro" id="IPR036832">
    <property type="entry name" value="PPK_N_dom_sf"/>
</dbReference>
<dbReference type="FunFam" id="3.30.870.10:FF:000001">
    <property type="entry name" value="Polyphosphate kinase"/>
    <property type="match status" value="1"/>
</dbReference>
<dbReference type="Gene3D" id="1.20.58.310">
    <property type="entry name" value="Polyphosphate kinase N-terminal domain"/>
    <property type="match status" value="1"/>
</dbReference>
<dbReference type="Proteomes" id="UP001431572">
    <property type="component" value="Chromosome 2"/>
</dbReference>
<comment type="function">
    <text evidence="8 9">Catalyzes the reversible transfer of the terminal phosphate of ATP to form a long-chain polyphosphate (polyP).</text>
</comment>
<keyword evidence="3 8" id="KW-0479">Metal-binding</keyword>
<dbReference type="Gene3D" id="3.30.870.10">
    <property type="entry name" value="Endonuclease Chain A"/>
    <property type="match status" value="2"/>
</dbReference>
<evidence type="ECO:0000259" key="13">
    <source>
        <dbReference type="Pfam" id="PF17941"/>
    </source>
</evidence>